<keyword evidence="5" id="KW-1185">Reference proteome</keyword>
<feature type="compositionally biased region" description="Basic and acidic residues" evidence="2">
    <location>
        <begin position="1"/>
        <end position="11"/>
    </location>
</feature>
<comment type="subcellular location">
    <subcellularLocation>
        <location evidence="1">Cytoplasm</location>
        <location evidence="1">Cytosol</location>
    </subcellularLocation>
</comment>
<dbReference type="GO" id="GO:0016055">
    <property type="term" value="P:Wnt signaling pathway"/>
    <property type="evidence" value="ECO:0007669"/>
    <property type="project" value="InterPro"/>
</dbReference>
<dbReference type="Pfam" id="PF02825">
    <property type="entry name" value="WWE"/>
    <property type="match status" value="1"/>
</dbReference>
<dbReference type="FunFam" id="3.30.720.50:FF:000010">
    <property type="entry name" value="Zinc finger protein"/>
    <property type="match status" value="1"/>
</dbReference>
<keyword evidence="1" id="KW-0479">Metal-binding</keyword>
<dbReference type="GO" id="GO:0005634">
    <property type="term" value="C:nucleus"/>
    <property type="evidence" value="ECO:0007669"/>
    <property type="project" value="TreeGrafter"/>
</dbReference>
<dbReference type="PROSITE" id="PS50918">
    <property type="entry name" value="WWE"/>
    <property type="match status" value="1"/>
</dbReference>
<protein>
    <recommendedName>
        <fullName evidence="1">E3 ubiquitin-protein ligase</fullName>
        <ecNumber evidence="1">2.3.2.27</ecNumber>
    </recommendedName>
</protein>
<dbReference type="Gene3D" id="3.30.720.50">
    <property type="match status" value="1"/>
</dbReference>
<dbReference type="InterPro" id="IPR033509">
    <property type="entry name" value="RNF146"/>
</dbReference>
<dbReference type="GO" id="GO:0008270">
    <property type="term" value="F:zinc ion binding"/>
    <property type="evidence" value="ECO:0007669"/>
    <property type="project" value="UniProtKB-UniRule"/>
</dbReference>
<keyword evidence="1" id="KW-0833">Ubl conjugation pathway</keyword>
<comment type="PTM">
    <text evidence="1">Ubiquitinated; autoubiquitinated.</text>
</comment>
<dbReference type="Proteomes" id="UP000054047">
    <property type="component" value="Unassembled WGS sequence"/>
</dbReference>
<comment type="pathway">
    <text evidence="1">Protein modification; protein ubiquitination.</text>
</comment>
<evidence type="ECO:0000259" key="3">
    <source>
        <dbReference type="PROSITE" id="PS50918"/>
    </source>
</evidence>
<proteinExistence type="predicted"/>
<dbReference type="SUPFAM" id="SSF117839">
    <property type="entry name" value="WWE domain"/>
    <property type="match status" value="1"/>
</dbReference>
<dbReference type="OrthoDB" id="10065815at2759"/>
<dbReference type="GO" id="GO:0051865">
    <property type="term" value="P:protein autoubiquitination"/>
    <property type="evidence" value="ECO:0007669"/>
    <property type="project" value="UniProtKB-UniRule"/>
</dbReference>
<keyword evidence="1" id="KW-0863">Zinc-finger</keyword>
<dbReference type="GO" id="GO:0072572">
    <property type="term" value="F:poly-ADP-D-ribose binding"/>
    <property type="evidence" value="ECO:0007669"/>
    <property type="project" value="UniProtKB-UniRule"/>
</dbReference>
<dbReference type="EC" id="2.3.2.27" evidence="1"/>
<dbReference type="GO" id="GO:0006511">
    <property type="term" value="P:ubiquitin-dependent protein catabolic process"/>
    <property type="evidence" value="ECO:0007669"/>
    <property type="project" value="UniProtKB-UniRule"/>
</dbReference>
<dbReference type="SMART" id="SM00678">
    <property type="entry name" value="WWE"/>
    <property type="match status" value="1"/>
</dbReference>
<name>A0A0C2GR26_9BILA</name>
<dbReference type="InterPro" id="IPR037197">
    <property type="entry name" value="WWE_dom_sf"/>
</dbReference>
<dbReference type="PANTHER" id="PTHR13417:SF2">
    <property type="entry name" value="E3 UBIQUITIN-PROTEIN LIGASE RNF146"/>
    <property type="match status" value="1"/>
</dbReference>
<feature type="domain" description="WWE" evidence="3">
    <location>
        <begin position="106"/>
        <end position="183"/>
    </location>
</feature>
<comment type="function">
    <text evidence="1">E3 ubiquitin-protein ligase that specifically binds poly-ADP-ribosylated proteins and mediates their ubiquitination and subsequent degradation.</text>
</comment>
<organism evidence="4 5">
    <name type="scientific">Ancylostoma duodenale</name>
    <dbReference type="NCBI Taxonomy" id="51022"/>
    <lineage>
        <taxon>Eukaryota</taxon>
        <taxon>Metazoa</taxon>
        <taxon>Ecdysozoa</taxon>
        <taxon>Nematoda</taxon>
        <taxon>Chromadorea</taxon>
        <taxon>Rhabditida</taxon>
        <taxon>Rhabditina</taxon>
        <taxon>Rhabditomorpha</taxon>
        <taxon>Strongyloidea</taxon>
        <taxon>Ancylostomatidae</taxon>
        <taxon>Ancylostomatinae</taxon>
        <taxon>Ancylostoma</taxon>
    </lineage>
</organism>
<accession>A0A0C2GR26</accession>
<gene>
    <name evidence="4" type="ORF">ANCDUO_10363</name>
</gene>
<dbReference type="InterPro" id="IPR018123">
    <property type="entry name" value="WWE-dom_subgr"/>
</dbReference>
<keyword evidence="1" id="KW-0963">Cytoplasm</keyword>
<dbReference type="GO" id="GO:0005829">
    <property type="term" value="C:cytosol"/>
    <property type="evidence" value="ECO:0007669"/>
    <property type="project" value="UniProtKB-SubCell"/>
</dbReference>
<keyword evidence="1" id="KW-0862">Zinc</keyword>
<dbReference type="GO" id="GO:0061630">
    <property type="term" value="F:ubiquitin protein ligase activity"/>
    <property type="evidence" value="ECO:0007669"/>
    <property type="project" value="UniProtKB-UniRule"/>
</dbReference>
<comment type="domain">
    <text evidence="1">The WWE domain mediates non-covalent poly(ADP-ribose)-binding.</text>
</comment>
<feature type="region of interest" description="Disordered" evidence="2">
    <location>
        <begin position="1"/>
        <end position="97"/>
    </location>
</feature>
<dbReference type="PANTHER" id="PTHR13417">
    <property type="entry name" value="E3 UBIQUITIN-PROTEIN LIGASE RNF146"/>
    <property type="match status" value="1"/>
</dbReference>
<evidence type="ECO:0000256" key="2">
    <source>
        <dbReference type="SAM" id="MobiDB-lite"/>
    </source>
</evidence>
<dbReference type="InterPro" id="IPR004170">
    <property type="entry name" value="WWE_dom"/>
</dbReference>
<evidence type="ECO:0000256" key="1">
    <source>
        <dbReference type="RuleBase" id="RU367115"/>
    </source>
</evidence>
<keyword evidence="1" id="KW-0808">Transferase</keyword>
<sequence>MSRGAAIREGEATCPTCRGDVSPSIFKKPVDHGATLDMHDPESPSVALKSSRPRSSGDRLYKRINPADCDTEPPSKKATKPTNSHESPGEGGSGVQECLDDDVDVEADPELRYPVPARFYWLYKGRGGWWRFDPRLEKDIEAGRAATPNSTDLIICGYAYVLDFVKMVQYRKETPTRTREIKRVSDEEFKAMSDNGEVKGISGVRVA</sequence>
<dbReference type="AlphaFoldDB" id="A0A0C2GR26"/>
<evidence type="ECO:0000313" key="4">
    <source>
        <dbReference type="EMBL" id="KIH59406.1"/>
    </source>
</evidence>
<comment type="catalytic activity">
    <reaction evidence="1">
        <text>S-ubiquitinyl-[E2 ubiquitin-conjugating enzyme]-L-cysteine + [acceptor protein]-L-lysine = [E2 ubiquitin-conjugating enzyme]-L-cysteine + N(6)-ubiquitinyl-[acceptor protein]-L-lysine.</text>
        <dbReference type="EC" id="2.3.2.27"/>
    </reaction>
</comment>
<reference evidence="4 5" key="1">
    <citation type="submission" date="2013-12" db="EMBL/GenBank/DDBJ databases">
        <title>Draft genome of the parsitic nematode Ancylostoma duodenale.</title>
        <authorList>
            <person name="Mitreva M."/>
        </authorList>
    </citation>
    <scope>NUCLEOTIDE SEQUENCE [LARGE SCALE GENOMIC DNA]</scope>
    <source>
        <strain evidence="4 5">Zhejiang</strain>
    </source>
</reference>
<dbReference type="EMBL" id="KN731990">
    <property type="protein sequence ID" value="KIH59406.1"/>
    <property type="molecule type" value="Genomic_DNA"/>
</dbReference>
<evidence type="ECO:0000313" key="5">
    <source>
        <dbReference type="Proteomes" id="UP000054047"/>
    </source>
</evidence>